<name>A0ABV6V0Y3_9ACTN</name>
<dbReference type="CDD" id="cd01297">
    <property type="entry name" value="D-aminoacylase"/>
    <property type="match status" value="1"/>
</dbReference>
<evidence type="ECO:0000256" key="1">
    <source>
        <dbReference type="ARBA" id="ARBA00010716"/>
    </source>
</evidence>
<dbReference type="Pfam" id="PF07969">
    <property type="entry name" value="Amidohydro_3"/>
    <property type="match status" value="1"/>
</dbReference>
<dbReference type="SUPFAM" id="SSF51556">
    <property type="entry name" value="Metallo-dependent hydrolases"/>
    <property type="match status" value="1"/>
</dbReference>
<dbReference type="Gene3D" id="3.20.20.140">
    <property type="entry name" value="Metal-dependent hydrolases"/>
    <property type="match status" value="1"/>
</dbReference>
<comment type="similarity">
    <text evidence="1">Belongs to the metallo-dependent hydrolases superfamily. NagA family.</text>
</comment>
<dbReference type="Gene3D" id="2.30.40.10">
    <property type="entry name" value="Urease, subunit C, domain 1"/>
    <property type="match status" value="1"/>
</dbReference>
<feature type="domain" description="Amidohydrolase 3" evidence="3">
    <location>
        <begin position="52"/>
        <end position="493"/>
    </location>
</feature>
<dbReference type="PANTHER" id="PTHR11113:SF14">
    <property type="entry name" value="N-ACETYLGLUCOSAMINE-6-PHOSPHATE DEACETYLASE"/>
    <property type="match status" value="1"/>
</dbReference>
<dbReference type="PANTHER" id="PTHR11113">
    <property type="entry name" value="N-ACETYLGLUCOSAMINE-6-PHOSPHATE DEACETYLASE"/>
    <property type="match status" value="1"/>
</dbReference>
<evidence type="ECO:0000313" key="5">
    <source>
        <dbReference type="Proteomes" id="UP001592528"/>
    </source>
</evidence>
<gene>
    <name evidence="4" type="ORF">ACEZDJ_38915</name>
</gene>
<evidence type="ECO:0000256" key="2">
    <source>
        <dbReference type="ARBA" id="ARBA00022801"/>
    </source>
</evidence>
<dbReference type="Proteomes" id="UP001592528">
    <property type="component" value="Unassembled WGS sequence"/>
</dbReference>
<dbReference type="InterPro" id="IPR013108">
    <property type="entry name" value="Amidohydro_3"/>
</dbReference>
<dbReference type="InterPro" id="IPR032466">
    <property type="entry name" value="Metal_Hydrolase"/>
</dbReference>
<dbReference type="InterPro" id="IPR023100">
    <property type="entry name" value="D-aminoacylase_insert_dom_sf"/>
</dbReference>
<organism evidence="4 5">
    <name type="scientific">Streptacidiphilus cavernicola</name>
    <dbReference type="NCBI Taxonomy" id="3342716"/>
    <lineage>
        <taxon>Bacteria</taxon>
        <taxon>Bacillati</taxon>
        <taxon>Actinomycetota</taxon>
        <taxon>Actinomycetes</taxon>
        <taxon>Kitasatosporales</taxon>
        <taxon>Streptomycetaceae</taxon>
        <taxon>Streptacidiphilus</taxon>
    </lineage>
</organism>
<dbReference type="EMBL" id="JBHEZZ010000041">
    <property type="protein sequence ID" value="MFC1407272.1"/>
    <property type="molecule type" value="Genomic_DNA"/>
</dbReference>
<evidence type="ECO:0000313" key="4">
    <source>
        <dbReference type="EMBL" id="MFC1407272.1"/>
    </source>
</evidence>
<dbReference type="Gene3D" id="3.30.1490.130">
    <property type="entry name" value="D-aminoacylase. Domain 3"/>
    <property type="match status" value="1"/>
</dbReference>
<comment type="caution">
    <text evidence="4">The sequence shown here is derived from an EMBL/GenBank/DDBJ whole genome shotgun (WGS) entry which is preliminary data.</text>
</comment>
<sequence>MPVFDLLLRGGTVYDGTGAPGRRADIGVRDDRIVAVIPADDTEVSTCAEATEVLDCEGLAVAPGFIDLHSHGDLTVNITPAAEGCLRQGVTTLVTGNCGTSPFPSPFWRDFTTYAEGIQACEPAVNIAAQVGHIALRQSAIGDDRRPATDEEVARMRALLSEAAEQGVFGFSTGLIYAPGSFADAAEITALASEAHAAGLFYSTHMRDEGDQLIEAVQEAISTARASGVSLQISHLKAMGQANYGKVTEALRIIDDARAEGLDVACDVYLYTAASTVLTSRMPDWAMDGGQQALLRRLAEPETRQAIADELRSRTGGTFLPEGIVIATLPEGRYSTWVGKSVQQIADAEGLDAAETVLDLLAEHQANILIIDHAMAQEDVDAVLLHPTSAVVSDGWALDVNLGGQHHPRNFGAFARALTDSRERGLLDLAETVRKMTQLPATRAGMGDRGVIAQGNIADLVVFDPDTVADTATYTEPLSYATGVRHVAVNGRLAIRDGELTGLRLGRVLKRPRA</sequence>
<keyword evidence="5" id="KW-1185">Reference proteome</keyword>
<dbReference type="InterPro" id="IPR011059">
    <property type="entry name" value="Metal-dep_hydrolase_composite"/>
</dbReference>
<reference evidence="4 5" key="1">
    <citation type="submission" date="2024-09" db="EMBL/GenBank/DDBJ databases">
        <authorList>
            <person name="Lee S.D."/>
        </authorList>
    </citation>
    <scope>NUCLEOTIDE SEQUENCE [LARGE SCALE GENOMIC DNA]</scope>
    <source>
        <strain evidence="4 5">N1-5</strain>
    </source>
</reference>
<dbReference type="RefSeq" id="WP_030266025.1">
    <property type="nucleotide sequence ID" value="NZ_JBHEZZ010000041.1"/>
</dbReference>
<keyword evidence="2" id="KW-0378">Hydrolase</keyword>
<protein>
    <submittedName>
        <fullName evidence="4">Amidohydrolase family protein</fullName>
    </submittedName>
</protein>
<evidence type="ECO:0000259" key="3">
    <source>
        <dbReference type="Pfam" id="PF07969"/>
    </source>
</evidence>
<proteinExistence type="inferred from homology"/>
<accession>A0ABV6V0Y3</accession>
<dbReference type="SUPFAM" id="SSF51338">
    <property type="entry name" value="Composite domain of metallo-dependent hydrolases"/>
    <property type="match status" value="1"/>
</dbReference>